<accession>A0A397IY50</accession>
<evidence type="ECO:0008006" key="7">
    <source>
        <dbReference type="Google" id="ProtNLM"/>
    </source>
</evidence>
<evidence type="ECO:0000259" key="3">
    <source>
        <dbReference type="PROSITE" id="PS50089"/>
    </source>
</evidence>
<comment type="caution">
    <text evidence="5">The sequence shown here is derived from an EMBL/GenBank/DDBJ whole genome shotgun (WGS) entry which is preliminary data.</text>
</comment>
<reference evidence="5 6" key="1">
    <citation type="submission" date="2018-08" db="EMBL/GenBank/DDBJ databases">
        <title>Genome and evolution of the arbuscular mycorrhizal fungus Diversispora epigaea (formerly Glomus versiforme) and its bacterial endosymbionts.</title>
        <authorList>
            <person name="Sun X."/>
            <person name="Fei Z."/>
            <person name="Harrison M."/>
        </authorList>
    </citation>
    <scope>NUCLEOTIDE SEQUENCE [LARGE SCALE GENOMIC DNA]</scope>
    <source>
        <strain evidence="5 6">IT104</strain>
    </source>
</reference>
<dbReference type="PROSITE" id="PS50966">
    <property type="entry name" value="ZF_SWIM"/>
    <property type="match status" value="1"/>
</dbReference>
<dbReference type="PANTHER" id="PTHR21540">
    <property type="entry name" value="RING FINGER AND SWIM DOMAIN-CONTAINING PROTEIN 2"/>
    <property type="match status" value="1"/>
</dbReference>
<feature type="domain" description="SWIM-type" evidence="4">
    <location>
        <begin position="136"/>
        <end position="168"/>
    </location>
</feature>
<dbReference type="InterPro" id="IPR001841">
    <property type="entry name" value="Znf_RING"/>
</dbReference>
<dbReference type="PROSITE" id="PS50089">
    <property type="entry name" value="ZF_RING_2"/>
    <property type="match status" value="1"/>
</dbReference>
<keyword evidence="1" id="KW-0479">Metal-binding</keyword>
<proteinExistence type="predicted"/>
<dbReference type="Pfam" id="PF04434">
    <property type="entry name" value="SWIM"/>
    <property type="match status" value="1"/>
</dbReference>
<dbReference type="Proteomes" id="UP000266861">
    <property type="component" value="Unassembled WGS sequence"/>
</dbReference>
<keyword evidence="1" id="KW-0863">Zinc-finger</keyword>
<organism evidence="5 6">
    <name type="scientific">Diversispora epigaea</name>
    <dbReference type="NCBI Taxonomy" id="1348612"/>
    <lineage>
        <taxon>Eukaryota</taxon>
        <taxon>Fungi</taxon>
        <taxon>Fungi incertae sedis</taxon>
        <taxon>Mucoromycota</taxon>
        <taxon>Glomeromycotina</taxon>
        <taxon>Glomeromycetes</taxon>
        <taxon>Diversisporales</taxon>
        <taxon>Diversisporaceae</taxon>
        <taxon>Diversispora</taxon>
    </lineage>
</organism>
<dbReference type="STRING" id="1348612.A0A397IY50"/>
<dbReference type="InterPro" id="IPR039903">
    <property type="entry name" value="Zswim2"/>
</dbReference>
<dbReference type="PANTHER" id="PTHR21540:SF0">
    <property type="entry name" value="PHD FAMILY PROTEIN"/>
    <property type="match status" value="1"/>
</dbReference>
<dbReference type="EMBL" id="PQFF01000121">
    <property type="protein sequence ID" value="RHZ80965.1"/>
    <property type="molecule type" value="Genomic_DNA"/>
</dbReference>
<dbReference type="InterPro" id="IPR007527">
    <property type="entry name" value="Znf_SWIM"/>
</dbReference>
<feature type="compositionally biased region" description="Polar residues" evidence="2">
    <location>
        <begin position="1"/>
        <end position="32"/>
    </location>
</feature>
<evidence type="ECO:0000313" key="5">
    <source>
        <dbReference type="EMBL" id="RHZ80965.1"/>
    </source>
</evidence>
<dbReference type="OrthoDB" id="2213870at2759"/>
<dbReference type="Gene3D" id="3.30.40.10">
    <property type="entry name" value="Zinc/RING finger domain, C3HC4 (zinc finger)"/>
    <property type="match status" value="1"/>
</dbReference>
<feature type="domain" description="RING-type" evidence="3">
    <location>
        <begin position="226"/>
        <end position="273"/>
    </location>
</feature>
<dbReference type="InterPro" id="IPR013083">
    <property type="entry name" value="Znf_RING/FYVE/PHD"/>
</dbReference>
<evidence type="ECO:0000256" key="2">
    <source>
        <dbReference type="SAM" id="MobiDB-lite"/>
    </source>
</evidence>
<keyword evidence="6" id="KW-1185">Reference proteome</keyword>
<dbReference type="GO" id="GO:0061630">
    <property type="term" value="F:ubiquitin protein ligase activity"/>
    <property type="evidence" value="ECO:0007669"/>
    <property type="project" value="InterPro"/>
</dbReference>
<feature type="region of interest" description="Disordered" evidence="2">
    <location>
        <begin position="1"/>
        <end position="87"/>
    </location>
</feature>
<evidence type="ECO:0000259" key="4">
    <source>
        <dbReference type="PROSITE" id="PS50966"/>
    </source>
</evidence>
<sequence>MDITTETNSAGLSNSNGTTNIDTTNNQSTTTLRRGESKGKVNVISEVTERNEEGSSLGKRRAAEDEDRSATTKKKRKSAKKRKGKKIRKTRYIKVCEEKKKRIERSMNQPMYMIDCKEIDPTHRKYSVLSPTGCVYTTDIAKTVSCSCHDFQNGIRCEHILFIFLRILDVDPSSDLIYQKVLIEKELKSIFNNSPNITKPSEGTVDQLKAIASRKQHNRKPIDDNCPCCYEPLGNQKILIWCESCGNNIHQDCFTEWEQSLPATKKVTCVICRAEWEYFY</sequence>
<feature type="compositionally biased region" description="Basic residues" evidence="2">
    <location>
        <begin position="71"/>
        <end position="87"/>
    </location>
</feature>
<evidence type="ECO:0000313" key="6">
    <source>
        <dbReference type="Proteomes" id="UP000266861"/>
    </source>
</evidence>
<dbReference type="GO" id="GO:0008270">
    <property type="term" value="F:zinc ion binding"/>
    <property type="evidence" value="ECO:0007669"/>
    <property type="project" value="UniProtKB-KW"/>
</dbReference>
<dbReference type="SUPFAM" id="SSF57850">
    <property type="entry name" value="RING/U-box"/>
    <property type="match status" value="1"/>
</dbReference>
<evidence type="ECO:0000256" key="1">
    <source>
        <dbReference type="PROSITE-ProRule" id="PRU00175"/>
    </source>
</evidence>
<dbReference type="AlphaFoldDB" id="A0A397IY50"/>
<protein>
    <recommendedName>
        <fullName evidence="7">SWIM-type domain-containing protein</fullName>
    </recommendedName>
</protein>
<keyword evidence="1" id="KW-0862">Zinc</keyword>
<name>A0A397IY50_9GLOM</name>
<gene>
    <name evidence="5" type="ORF">Glove_130g41</name>
</gene>